<keyword evidence="2 10" id="KW-0812">Transmembrane</keyword>
<evidence type="ECO:0000256" key="1">
    <source>
        <dbReference type="ARBA" id="ARBA00004167"/>
    </source>
</evidence>
<keyword evidence="9" id="KW-0393">Immunoglobulin domain</keyword>
<keyword evidence="7 10" id="KW-0472">Membrane</keyword>
<dbReference type="SUPFAM" id="SSF48726">
    <property type="entry name" value="Immunoglobulin"/>
    <property type="match status" value="1"/>
</dbReference>
<dbReference type="Pfam" id="PF25059">
    <property type="entry name" value="FN3_DSCAM-DSCAML_C"/>
    <property type="match status" value="1"/>
</dbReference>
<gene>
    <name evidence="13" type="ORF">OSB1V03_LOCUS8679</name>
</gene>
<dbReference type="GO" id="GO:0007155">
    <property type="term" value="P:cell adhesion"/>
    <property type="evidence" value="ECO:0007669"/>
    <property type="project" value="UniProtKB-KW"/>
</dbReference>
<evidence type="ECO:0000259" key="11">
    <source>
        <dbReference type="PROSITE" id="PS50835"/>
    </source>
</evidence>
<keyword evidence="4" id="KW-0677">Repeat</keyword>
<dbReference type="Gene3D" id="2.60.40.10">
    <property type="entry name" value="Immunoglobulins"/>
    <property type="match status" value="5"/>
</dbReference>
<dbReference type="InterPro" id="IPR036116">
    <property type="entry name" value="FN3_sf"/>
</dbReference>
<keyword evidence="8" id="KW-1015">Disulfide bond</keyword>
<dbReference type="EMBL" id="CAJPIZ010005519">
    <property type="protein sequence ID" value="CAG2108687.1"/>
    <property type="molecule type" value="Genomic_DNA"/>
</dbReference>
<dbReference type="InterPro" id="IPR003598">
    <property type="entry name" value="Ig_sub2"/>
</dbReference>
<feature type="domain" description="Fibronectin type-III" evidence="12">
    <location>
        <begin position="308"/>
        <end position="402"/>
    </location>
</feature>
<dbReference type="InterPro" id="IPR050964">
    <property type="entry name" value="Striated_Muscle_Regulatory"/>
</dbReference>
<evidence type="ECO:0000256" key="8">
    <source>
        <dbReference type="ARBA" id="ARBA00023157"/>
    </source>
</evidence>
<dbReference type="PANTHER" id="PTHR13817:SF102">
    <property type="entry name" value="DOWN SYNDROME CELL ADHESION MOLECULE-LIKE PROTEIN DSCAM2"/>
    <property type="match status" value="1"/>
</dbReference>
<evidence type="ECO:0000256" key="5">
    <source>
        <dbReference type="ARBA" id="ARBA00022889"/>
    </source>
</evidence>
<dbReference type="SUPFAM" id="SSF49265">
    <property type="entry name" value="Fibronectin type III"/>
    <property type="match status" value="2"/>
</dbReference>
<evidence type="ECO:0000313" key="13">
    <source>
        <dbReference type="EMBL" id="CAD7628257.1"/>
    </source>
</evidence>
<protein>
    <submittedName>
        <fullName evidence="13">Uncharacterized protein</fullName>
    </submittedName>
</protein>
<dbReference type="CDD" id="cd00063">
    <property type="entry name" value="FN3"/>
    <property type="match status" value="4"/>
</dbReference>
<proteinExistence type="predicted"/>
<dbReference type="EMBL" id="OC860094">
    <property type="protein sequence ID" value="CAD7628257.1"/>
    <property type="molecule type" value="Genomic_DNA"/>
</dbReference>
<keyword evidence="5" id="KW-0130">Cell adhesion</keyword>
<feature type="domain" description="Fibronectin type-III" evidence="12">
    <location>
        <begin position="104"/>
        <end position="203"/>
    </location>
</feature>
<dbReference type="InterPro" id="IPR007110">
    <property type="entry name" value="Ig-like_dom"/>
</dbReference>
<keyword evidence="3" id="KW-0732">Signal</keyword>
<evidence type="ECO:0000256" key="3">
    <source>
        <dbReference type="ARBA" id="ARBA00022729"/>
    </source>
</evidence>
<dbReference type="FunFam" id="2.60.40.10:FF:000120">
    <property type="entry name" value="Down syndrome cell adhesion molecule like 1"/>
    <property type="match status" value="1"/>
</dbReference>
<accession>A0A7R9KUF7</accession>
<dbReference type="PANTHER" id="PTHR13817">
    <property type="entry name" value="TITIN"/>
    <property type="match status" value="1"/>
</dbReference>
<keyword evidence="14" id="KW-1185">Reference proteome</keyword>
<evidence type="ECO:0000256" key="2">
    <source>
        <dbReference type="ARBA" id="ARBA00022692"/>
    </source>
</evidence>
<comment type="subcellular location">
    <subcellularLocation>
        <location evidence="1">Membrane</location>
        <topology evidence="1">Single-pass membrane protein</topology>
    </subcellularLocation>
</comment>
<dbReference type="PROSITE" id="PS50853">
    <property type="entry name" value="FN3"/>
    <property type="match status" value="4"/>
</dbReference>
<feature type="transmembrane region" description="Helical" evidence="10">
    <location>
        <begin position="529"/>
        <end position="551"/>
    </location>
</feature>
<evidence type="ECO:0000256" key="10">
    <source>
        <dbReference type="SAM" id="Phobius"/>
    </source>
</evidence>
<evidence type="ECO:0000256" key="9">
    <source>
        <dbReference type="ARBA" id="ARBA00023319"/>
    </source>
</evidence>
<evidence type="ECO:0000256" key="6">
    <source>
        <dbReference type="ARBA" id="ARBA00022989"/>
    </source>
</evidence>
<evidence type="ECO:0000256" key="4">
    <source>
        <dbReference type="ARBA" id="ARBA00022737"/>
    </source>
</evidence>
<name>A0A7R9KUF7_9ACAR</name>
<feature type="domain" description="Ig-like" evidence="11">
    <location>
        <begin position="1"/>
        <end position="99"/>
    </location>
</feature>
<dbReference type="InterPro" id="IPR036179">
    <property type="entry name" value="Ig-like_dom_sf"/>
</dbReference>
<dbReference type="GO" id="GO:0016020">
    <property type="term" value="C:membrane"/>
    <property type="evidence" value="ECO:0007669"/>
    <property type="project" value="UniProtKB-SubCell"/>
</dbReference>
<dbReference type="GO" id="GO:0009653">
    <property type="term" value="P:anatomical structure morphogenesis"/>
    <property type="evidence" value="ECO:0007669"/>
    <property type="project" value="UniProtKB-ARBA"/>
</dbReference>
<dbReference type="InterPro" id="IPR013098">
    <property type="entry name" value="Ig_I-set"/>
</dbReference>
<dbReference type="SMART" id="SM00408">
    <property type="entry name" value="IGc2"/>
    <property type="match status" value="1"/>
</dbReference>
<dbReference type="SMART" id="SM00060">
    <property type="entry name" value="FN3"/>
    <property type="match status" value="4"/>
</dbReference>
<dbReference type="PROSITE" id="PS50835">
    <property type="entry name" value="IG_LIKE"/>
    <property type="match status" value="1"/>
</dbReference>
<evidence type="ECO:0000259" key="12">
    <source>
        <dbReference type="PROSITE" id="PS50853"/>
    </source>
</evidence>
<dbReference type="GO" id="GO:0030154">
    <property type="term" value="P:cell differentiation"/>
    <property type="evidence" value="ECO:0007669"/>
    <property type="project" value="UniProtKB-ARBA"/>
</dbReference>
<dbReference type="Pfam" id="PF00041">
    <property type="entry name" value="fn3"/>
    <property type="match status" value="3"/>
</dbReference>
<dbReference type="InterPro" id="IPR056754">
    <property type="entry name" value="DSCAM/DSCAML_C"/>
</dbReference>
<dbReference type="FunFam" id="2.60.40.10:FF:000719">
    <property type="entry name" value="nephrin isoform X1"/>
    <property type="match status" value="1"/>
</dbReference>
<evidence type="ECO:0000313" key="14">
    <source>
        <dbReference type="Proteomes" id="UP000759131"/>
    </source>
</evidence>
<dbReference type="AlphaFoldDB" id="A0A7R9KUF7"/>
<reference evidence="13" key="1">
    <citation type="submission" date="2020-11" db="EMBL/GenBank/DDBJ databases">
        <authorList>
            <person name="Tran Van P."/>
        </authorList>
    </citation>
    <scope>NUCLEOTIDE SEQUENCE</scope>
</reference>
<feature type="domain" description="Fibronectin type-III" evidence="12">
    <location>
        <begin position="406"/>
        <end position="498"/>
    </location>
</feature>
<dbReference type="InterPro" id="IPR013783">
    <property type="entry name" value="Ig-like_fold"/>
</dbReference>
<evidence type="ECO:0000256" key="7">
    <source>
        <dbReference type="ARBA" id="ARBA00023136"/>
    </source>
</evidence>
<sequence>MVRKGHNIKLKCEALGDKPIGITWTRDKQKIEKIDMITDTGIGANTVDNRYQLNESITAKGIVSEVIIKKADRRDSSLFTCVASNAFGFDDTNIQLIVQEPPDPPQELQVLEITSRSIKISWSPPYSGNSPITHYYIQYRTGAPGADLSNWSPALNVTVPAGETIGQIVGLRPALLYYFRLIAENHIGRSDPSRTIEVITEEESPGSPPTNIKVGAISSRSISVTWDPPNAEQQHGVIRGYYIGYKIFGTNSQYVYKTLEIRDGNREEVILNGLKQFTQYSIVVQAFNTKGAGPASEELKIQTLEMDAPTSPQIQVTSSSGSSIHLAWDPIVDDDNPIDGYVIFQRQDSSSEWKEIRIVGQQAFYTATDLKCGTRYQFYLIAFNRIGRGEPSDVVTVKTDGALPVAPDKASVVSMNKTSAQVHLDSWHHGGCPINKFKIRYRMLGNPSADWIDINHGLHDKQIELNRLNMNSRYQLQITANNEVGFTEAEYTFSTHPESHELNPRAASGHTIRGVANKSANHTINEYSLVIPVAITLLVIVILLVIVALVLRKSSGNGSIYSRKQDSLQMSHMGSCKSGRSTYTNSPYNTPHTCANGGETLPKMNGEGNGGQQFVGLRMGDEPLYATVKRTPRAPRSEAHIYSYPIQGSVSEMVPTNMQLSANCANTSQQLPQTATLIVTVDDRDLEEKLLDELQQQCPLNEHRLSMSHCR</sequence>
<dbReference type="InterPro" id="IPR003961">
    <property type="entry name" value="FN3_dom"/>
</dbReference>
<dbReference type="OrthoDB" id="6417739at2759"/>
<dbReference type="Proteomes" id="UP000759131">
    <property type="component" value="Unassembled WGS sequence"/>
</dbReference>
<dbReference type="Pfam" id="PF07679">
    <property type="entry name" value="I-set"/>
    <property type="match status" value="1"/>
</dbReference>
<organism evidence="13">
    <name type="scientific">Medioppia subpectinata</name>
    <dbReference type="NCBI Taxonomy" id="1979941"/>
    <lineage>
        <taxon>Eukaryota</taxon>
        <taxon>Metazoa</taxon>
        <taxon>Ecdysozoa</taxon>
        <taxon>Arthropoda</taxon>
        <taxon>Chelicerata</taxon>
        <taxon>Arachnida</taxon>
        <taxon>Acari</taxon>
        <taxon>Acariformes</taxon>
        <taxon>Sarcoptiformes</taxon>
        <taxon>Oribatida</taxon>
        <taxon>Brachypylina</taxon>
        <taxon>Oppioidea</taxon>
        <taxon>Oppiidae</taxon>
        <taxon>Medioppia</taxon>
    </lineage>
</organism>
<keyword evidence="6 10" id="KW-1133">Transmembrane helix</keyword>
<feature type="domain" description="Fibronectin type-III" evidence="12">
    <location>
        <begin position="208"/>
        <end position="306"/>
    </location>
</feature>